<dbReference type="Proteomes" id="UP000030130">
    <property type="component" value="Unassembled WGS sequence"/>
</dbReference>
<dbReference type="OrthoDB" id="9758406at2"/>
<evidence type="ECO:0000259" key="3">
    <source>
        <dbReference type="PROSITE" id="PS51841"/>
    </source>
</evidence>
<keyword evidence="2" id="KW-0732">Signal</keyword>
<name>A0A0A2F266_9PORP</name>
<dbReference type="InterPro" id="IPR001322">
    <property type="entry name" value="Lamin_tail_dom"/>
</dbReference>
<proteinExistence type="predicted"/>
<dbReference type="STRING" id="111105.HR09_06885"/>
<dbReference type="RefSeq" id="WP_039421988.1">
    <property type="nucleotide sequence ID" value="NZ_JRAI01000079.1"/>
</dbReference>
<evidence type="ECO:0000256" key="2">
    <source>
        <dbReference type="SAM" id="SignalP"/>
    </source>
</evidence>
<feature type="domain" description="LTD" evidence="3">
    <location>
        <begin position="241"/>
        <end position="362"/>
    </location>
</feature>
<accession>A0A0A2F266</accession>
<evidence type="ECO:0000313" key="4">
    <source>
        <dbReference type="EMBL" id="KGN84125.1"/>
    </source>
</evidence>
<dbReference type="EMBL" id="JRAI01000079">
    <property type="protein sequence ID" value="KGN84125.1"/>
    <property type="molecule type" value="Genomic_DNA"/>
</dbReference>
<reference evidence="4 5" key="1">
    <citation type="submission" date="2014-08" db="EMBL/GenBank/DDBJ databases">
        <title>Porphyromonas gulae strain:COT-052_OH1451 Genome sequencing.</title>
        <authorList>
            <person name="Wallis C."/>
            <person name="Deusch O."/>
            <person name="O'Flynn C."/>
            <person name="Davis I."/>
            <person name="Jospin G."/>
            <person name="Darling A.E."/>
            <person name="Coil D.A."/>
            <person name="Alexiev A."/>
            <person name="Horsfall A."/>
            <person name="Kirkwood N."/>
            <person name="Harris S."/>
            <person name="Eisen J.A."/>
        </authorList>
    </citation>
    <scope>NUCLEOTIDE SEQUENCE [LARGE SCALE GENOMIC DNA]</scope>
    <source>
        <strain evidence="5">COT-052 OH1451</strain>
    </source>
</reference>
<dbReference type="PROSITE" id="PS51841">
    <property type="entry name" value="LTD"/>
    <property type="match status" value="1"/>
</dbReference>
<dbReference type="AlphaFoldDB" id="A0A0A2F266"/>
<protein>
    <recommendedName>
        <fullName evidence="3">LTD domain-containing protein</fullName>
    </recommendedName>
</protein>
<evidence type="ECO:0000256" key="1">
    <source>
        <dbReference type="SAM" id="MobiDB-lite"/>
    </source>
</evidence>
<evidence type="ECO:0000313" key="5">
    <source>
        <dbReference type="Proteomes" id="UP000030130"/>
    </source>
</evidence>
<feature type="region of interest" description="Disordered" evidence="1">
    <location>
        <begin position="227"/>
        <end position="247"/>
    </location>
</feature>
<feature type="signal peptide" evidence="2">
    <location>
        <begin position="1"/>
        <end position="23"/>
    </location>
</feature>
<feature type="chain" id="PRO_5001998756" description="LTD domain-containing protein" evidence="2">
    <location>
        <begin position="24"/>
        <end position="519"/>
    </location>
</feature>
<sequence>MIRRLTVWLFLLSVMCLPLSAQWAENFDHITALTSPPWRGHIADFAIIKKQLKLHVEYPEDVNESRIAITVPYFKTTTWKGDVKLDFRPTINNYLYCYLYCYREISDSEFDYVALRWGGGSKGVDLLDVRLRVLSSGESSIVRSDILIDGSTYPLGTKPSTSFTVTYAVGSGWQLRINGANDTGNETILIGSSSFDVESPFSSGGLGIDCFYTKSRSKAFTFDNLSVTEGTASPPEEEEEEPIPLGKPTLNELMANPLEGGSEYIELYNPTDKPVVPSKFAIGILSNGSYTTTTALPSVADTLYPGQYIVFAKKSEGVTEFYPQAQNVVTMSNLPQLANKGFTIGLFEEGLDQPLEEVVYSPQMLGEGKVTRRGVSLERISFETPASDPANWAGGLQSAGYATPGYLNSQSSNADTTQLGLPDDETEGNGKSYLPPASIAEEVLHLPKGSLCGSAIYLMSAKTVKYIDGTATKRWCRKFSEGKDLGESIGLPTGYSYLIVVWIQRPDSMVYARKCIVTL</sequence>
<gene>
    <name evidence="4" type="ORF">HR08_09685</name>
</gene>
<comment type="caution">
    <text evidence="4">The sequence shown here is derived from an EMBL/GenBank/DDBJ whole genome shotgun (WGS) entry which is preliminary data.</text>
</comment>
<dbReference type="eggNOG" id="COG4288">
    <property type="taxonomic scope" value="Bacteria"/>
</dbReference>
<organism evidence="4 5">
    <name type="scientific">Porphyromonas gulae</name>
    <dbReference type="NCBI Taxonomy" id="111105"/>
    <lineage>
        <taxon>Bacteria</taxon>
        <taxon>Pseudomonadati</taxon>
        <taxon>Bacteroidota</taxon>
        <taxon>Bacteroidia</taxon>
        <taxon>Bacteroidales</taxon>
        <taxon>Porphyromonadaceae</taxon>
        <taxon>Porphyromonas</taxon>
    </lineage>
</organism>